<proteinExistence type="predicted"/>
<dbReference type="Pfam" id="PF05380">
    <property type="entry name" value="Peptidase_A17"/>
    <property type="match status" value="1"/>
</dbReference>
<dbReference type="EMBL" id="JAPWTK010000002">
    <property type="protein sequence ID" value="KAJ8962528.1"/>
    <property type="molecule type" value="Genomic_DNA"/>
</dbReference>
<dbReference type="Pfam" id="PF18701">
    <property type="entry name" value="DUF5641"/>
    <property type="match status" value="1"/>
</dbReference>
<gene>
    <name evidence="2" type="ORF">NQ318_000919</name>
</gene>
<evidence type="ECO:0000313" key="2">
    <source>
        <dbReference type="EMBL" id="KAJ8962528.1"/>
    </source>
</evidence>
<comment type="caution">
    <text evidence="2">The sequence shown here is derived from an EMBL/GenBank/DDBJ whole genome shotgun (WGS) entry which is preliminary data.</text>
</comment>
<name>A0AAV8ZEH1_9CUCU</name>
<dbReference type="PANTHER" id="PTHR47331">
    <property type="entry name" value="PHD-TYPE DOMAIN-CONTAINING PROTEIN"/>
    <property type="match status" value="1"/>
</dbReference>
<sequence>MENEQLRSLTAQRGQVKAQITRFTRFLDEFDKDNVLELELRLEKIDQLWKDFNSIQSKIECLDDSQTQRDYREHFENSYFTEVSRARKIINENMVSQNHTASSGSKSNNADVKLPIISIPHFYGDYREWPSFFDTFSALVDNNTNLSSVQKFHYLKNALKDNAKQVIESLEVSHENYKIAIDLLKTRFDNKKLIKKAHIASLFNISTLTKESYTELRKFLDEFNKHLRALKNMGELVDTWDCPLIHLITTKLDSTTKREWEEFSAKLDDPKIEDIKKFLADRCNVLETLEAANIKGIQKTYNKKASEQRTVAYTSNQVPQCPFCKGSHFIYACKAFLRLPVKSRYIEVRRMKLCTNCLRSGHFKADCKSSSCKRCQKRHSTFLHFDEENSAASAVAWTGDDNTHSGPVANNGEESSISTHSSNKEMQWLSNKREILDKSKIEQDISQYYFMDEPSVKTLGLLWNANSDSIQVITRNQPYERVTKRTILSNVSQIFDPLGLVGPTVIVAKIMLQRLWRLKLDWDEAVPEDLFTDWIRFRDQIKLLANLEIPRHVVCTNSIEIQIHGFSDASEAAYGACLFVRSVDTSGEISSCLLCAKSRVAPLKTLTLPRLELCGALLFGTTHGKVLAWIAAPPNKWKTFVCNRVAEIQRLTNINRWNHVRSHENPADLISRGLLPENLIQNKLWWSGPAWLLEDSNCWPISSNIDTVDIPESKSVVLTSITEFGNSIDDDIFTRFSSLTKTQRVIAYCLRFKHNLINKTDKLTGTLTNEELDPTLAAVRQKFWPLKARSTIKRILHKCVVCFKANPKTIFPQMGNLPEKKNPTRKDGVVRVVSVKTVSGVVKRPVTKICVLPVDSDKQMSKSDLHES</sequence>
<feature type="domain" description="DUF5641" evidence="1">
    <location>
        <begin position="826"/>
        <end position="852"/>
    </location>
</feature>
<keyword evidence="3" id="KW-1185">Reference proteome</keyword>
<dbReference type="InterPro" id="IPR008042">
    <property type="entry name" value="Retrotrans_Pao"/>
</dbReference>
<dbReference type="InterPro" id="IPR005312">
    <property type="entry name" value="DUF1759"/>
</dbReference>
<dbReference type="PANTHER" id="PTHR47331:SF4">
    <property type="entry name" value="PEPTIDASE S1 DOMAIN-CONTAINING PROTEIN"/>
    <property type="match status" value="1"/>
</dbReference>
<protein>
    <recommendedName>
        <fullName evidence="1">DUF5641 domain-containing protein</fullName>
    </recommendedName>
</protein>
<accession>A0AAV8ZEH1</accession>
<evidence type="ECO:0000313" key="3">
    <source>
        <dbReference type="Proteomes" id="UP001162162"/>
    </source>
</evidence>
<organism evidence="2 3">
    <name type="scientific">Aromia moschata</name>
    <dbReference type="NCBI Taxonomy" id="1265417"/>
    <lineage>
        <taxon>Eukaryota</taxon>
        <taxon>Metazoa</taxon>
        <taxon>Ecdysozoa</taxon>
        <taxon>Arthropoda</taxon>
        <taxon>Hexapoda</taxon>
        <taxon>Insecta</taxon>
        <taxon>Pterygota</taxon>
        <taxon>Neoptera</taxon>
        <taxon>Endopterygota</taxon>
        <taxon>Coleoptera</taxon>
        <taxon>Polyphaga</taxon>
        <taxon>Cucujiformia</taxon>
        <taxon>Chrysomeloidea</taxon>
        <taxon>Cerambycidae</taxon>
        <taxon>Cerambycinae</taxon>
        <taxon>Callichromatini</taxon>
        <taxon>Aromia</taxon>
    </lineage>
</organism>
<dbReference type="Proteomes" id="UP001162162">
    <property type="component" value="Unassembled WGS sequence"/>
</dbReference>
<evidence type="ECO:0000259" key="1">
    <source>
        <dbReference type="Pfam" id="PF18701"/>
    </source>
</evidence>
<reference evidence="2" key="1">
    <citation type="journal article" date="2023" name="Insect Mol. Biol.">
        <title>Genome sequencing provides insights into the evolution of gene families encoding plant cell wall-degrading enzymes in longhorned beetles.</title>
        <authorList>
            <person name="Shin N.R."/>
            <person name="Okamura Y."/>
            <person name="Kirsch R."/>
            <person name="Pauchet Y."/>
        </authorList>
    </citation>
    <scope>NUCLEOTIDE SEQUENCE</scope>
    <source>
        <strain evidence="2">AMC_N1</strain>
    </source>
</reference>
<dbReference type="InterPro" id="IPR040676">
    <property type="entry name" value="DUF5641"/>
</dbReference>
<dbReference type="Pfam" id="PF03564">
    <property type="entry name" value="DUF1759"/>
    <property type="match status" value="1"/>
</dbReference>
<dbReference type="AlphaFoldDB" id="A0AAV8ZEH1"/>